<organism evidence="7 8">
    <name type="scientific">Profundibacter amoris</name>
    <dbReference type="NCBI Taxonomy" id="2171755"/>
    <lineage>
        <taxon>Bacteria</taxon>
        <taxon>Pseudomonadati</taxon>
        <taxon>Pseudomonadota</taxon>
        <taxon>Alphaproteobacteria</taxon>
        <taxon>Rhodobacterales</taxon>
        <taxon>Paracoccaceae</taxon>
        <taxon>Profundibacter</taxon>
    </lineage>
</organism>
<dbReference type="Proteomes" id="UP000261704">
    <property type="component" value="Chromosome"/>
</dbReference>
<keyword evidence="2" id="KW-0805">Transcription regulation</keyword>
<keyword evidence="1" id="KW-0678">Repressor</keyword>
<keyword evidence="4" id="KW-0804">Transcription</keyword>
<dbReference type="GO" id="GO:0000976">
    <property type="term" value="F:transcription cis-regulatory region binding"/>
    <property type="evidence" value="ECO:0007669"/>
    <property type="project" value="TreeGrafter"/>
</dbReference>
<feature type="domain" description="HTH tetR-type" evidence="6">
    <location>
        <begin position="8"/>
        <end position="68"/>
    </location>
</feature>
<evidence type="ECO:0000256" key="2">
    <source>
        <dbReference type="ARBA" id="ARBA00023015"/>
    </source>
</evidence>
<dbReference type="Pfam" id="PF13977">
    <property type="entry name" value="TetR_C_6"/>
    <property type="match status" value="1"/>
</dbReference>
<name>A0A347UD88_9RHOB</name>
<dbReference type="InterPro" id="IPR050109">
    <property type="entry name" value="HTH-type_TetR-like_transc_reg"/>
</dbReference>
<dbReference type="Gene3D" id="1.10.357.10">
    <property type="entry name" value="Tetracycline Repressor, domain 2"/>
    <property type="match status" value="1"/>
</dbReference>
<evidence type="ECO:0000256" key="1">
    <source>
        <dbReference type="ARBA" id="ARBA00022491"/>
    </source>
</evidence>
<dbReference type="PANTHER" id="PTHR30055:SF234">
    <property type="entry name" value="HTH-TYPE TRANSCRIPTIONAL REGULATOR BETI"/>
    <property type="match status" value="1"/>
</dbReference>
<dbReference type="PANTHER" id="PTHR30055">
    <property type="entry name" value="HTH-TYPE TRANSCRIPTIONAL REGULATOR RUTR"/>
    <property type="match status" value="1"/>
</dbReference>
<dbReference type="InterPro" id="IPR001647">
    <property type="entry name" value="HTH_TetR"/>
</dbReference>
<sequence>MPKIVDKDAMRVRIMEAAMQCYSTQGFHAAKMSDIAKAAGLAKGTLYLYFKSKDQLTTALVKWIFQEIEQQIMPQREVRTLTDYMSQIRTALDASEETRIETRMFFEVLGPSFGSDEVVAEVAGFFERIGAQSTEQLRHLVKVGEVRSDIDADATGRSIAALIDGMVTHRAMFGLEDARYRSMMDTTLEMLRRGLEIQGEV</sequence>
<evidence type="ECO:0000313" key="8">
    <source>
        <dbReference type="Proteomes" id="UP000261704"/>
    </source>
</evidence>
<gene>
    <name evidence="7" type="ORF">BAR1_02030</name>
</gene>
<dbReference type="EMBL" id="CP032125">
    <property type="protein sequence ID" value="AXX96816.1"/>
    <property type="molecule type" value="Genomic_DNA"/>
</dbReference>
<dbReference type="OrthoDB" id="8478851at2"/>
<evidence type="ECO:0000313" key="7">
    <source>
        <dbReference type="EMBL" id="AXX96816.1"/>
    </source>
</evidence>
<dbReference type="InterPro" id="IPR036271">
    <property type="entry name" value="Tet_transcr_reg_TetR-rel_C_sf"/>
</dbReference>
<dbReference type="RefSeq" id="WP_118941474.1">
    <property type="nucleotide sequence ID" value="NZ_CP032125.1"/>
</dbReference>
<keyword evidence="3 5" id="KW-0238">DNA-binding</keyword>
<dbReference type="SUPFAM" id="SSF46689">
    <property type="entry name" value="Homeodomain-like"/>
    <property type="match status" value="1"/>
</dbReference>
<dbReference type="PRINTS" id="PR00455">
    <property type="entry name" value="HTHTETR"/>
</dbReference>
<dbReference type="SUPFAM" id="SSF48498">
    <property type="entry name" value="Tetracyclin repressor-like, C-terminal domain"/>
    <property type="match status" value="1"/>
</dbReference>
<evidence type="ECO:0000259" key="6">
    <source>
        <dbReference type="PROSITE" id="PS50977"/>
    </source>
</evidence>
<keyword evidence="8" id="KW-1185">Reference proteome</keyword>
<dbReference type="Pfam" id="PF00440">
    <property type="entry name" value="TetR_N"/>
    <property type="match status" value="1"/>
</dbReference>
<evidence type="ECO:0000256" key="4">
    <source>
        <dbReference type="ARBA" id="ARBA00023163"/>
    </source>
</evidence>
<proteinExistence type="predicted"/>
<dbReference type="KEGG" id="pamo:BAR1_02030"/>
<evidence type="ECO:0000256" key="5">
    <source>
        <dbReference type="PROSITE-ProRule" id="PRU00335"/>
    </source>
</evidence>
<dbReference type="PROSITE" id="PS50977">
    <property type="entry name" value="HTH_TETR_2"/>
    <property type="match status" value="1"/>
</dbReference>
<dbReference type="InterPro" id="IPR039538">
    <property type="entry name" value="BetI_C"/>
</dbReference>
<dbReference type="InterPro" id="IPR009057">
    <property type="entry name" value="Homeodomain-like_sf"/>
</dbReference>
<evidence type="ECO:0000256" key="3">
    <source>
        <dbReference type="ARBA" id="ARBA00023125"/>
    </source>
</evidence>
<dbReference type="AlphaFoldDB" id="A0A347UD88"/>
<feature type="DNA-binding region" description="H-T-H motif" evidence="5">
    <location>
        <begin position="31"/>
        <end position="50"/>
    </location>
</feature>
<protein>
    <submittedName>
        <fullName evidence="7">TetR/AcrR family transcriptional regulator</fullName>
    </submittedName>
</protein>
<reference evidence="7 8" key="1">
    <citation type="submission" date="2018-09" db="EMBL/GenBank/DDBJ databases">
        <title>Profundibacter amoris BAR1 gen. nov., sp. nov., a new member of the Roseobacter clade isolated at Lokis Castle Vent Field on the Arctic Mid-Oceanic Ridge.</title>
        <authorList>
            <person name="Le Moine Bauer S."/>
            <person name="Sjoeberg A.G."/>
            <person name="L'Haridon S."/>
            <person name="Stokke R."/>
            <person name="Roalkvam I."/>
            <person name="Steen I.H."/>
            <person name="Dahle H."/>
        </authorList>
    </citation>
    <scope>NUCLEOTIDE SEQUENCE [LARGE SCALE GENOMIC DNA]</scope>
    <source>
        <strain evidence="7 8">BAR1</strain>
    </source>
</reference>
<dbReference type="GO" id="GO:0003700">
    <property type="term" value="F:DNA-binding transcription factor activity"/>
    <property type="evidence" value="ECO:0007669"/>
    <property type="project" value="TreeGrafter"/>
</dbReference>
<accession>A0A347UD88</accession>